<dbReference type="InterPro" id="IPR006016">
    <property type="entry name" value="UspA"/>
</dbReference>
<accession>A0A6N7EWH5</accession>
<feature type="domain" description="UspA" evidence="2">
    <location>
        <begin position="165"/>
        <end position="291"/>
    </location>
</feature>
<organism evidence="3 4">
    <name type="scientific">Ostreibacterium oceani</name>
    <dbReference type="NCBI Taxonomy" id="2654998"/>
    <lineage>
        <taxon>Bacteria</taxon>
        <taxon>Pseudomonadati</taxon>
        <taxon>Pseudomonadota</taxon>
        <taxon>Gammaproteobacteria</taxon>
        <taxon>Cardiobacteriales</taxon>
        <taxon>Ostreibacteriaceae</taxon>
        <taxon>Ostreibacterium</taxon>
    </lineage>
</organism>
<dbReference type="InterPro" id="IPR006015">
    <property type="entry name" value="Universal_stress_UspA"/>
</dbReference>
<proteinExistence type="inferred from homology"/>
<keyword evidence="4" id="KW-1185">Reference proteome</keyword>
<dbReference type="AlphaFoldDB" id="A0A6N7EWH5"/>
<sequence>MTKILGCIDGSLYADGVCTLISWAQARLQLPVTLLHVVTPSSVGGNPIDMTGQIGLGAKSDLLQALAEIDAAHGKLALKKGQLMLSHAQALLAANGIAQPEILHWRGRLVDTIATLESELDLIIMGKRGEQHQTDSAHLGANLERVARTIHKPLLLATQQPKPIERILIAYDGSASAQKTLDYVASSALFKGLEVHLLNVGNDSAEATASLAVAEEKLTAQGLSVIASLQSGEAVATVATVATVVRDYLDTHAIDLLAIGAYGHSKIRRLILGSTTTALIQQSQVPVLLCR</sequence>
<dbReference type="Gene3D" id="3.40.50.12370">
    <property type="match status" value="1"/>
</dbReference>
<dbReference type="PRINTS" id="PR01438">
    <property type="entry name" value="UNVRSLSTRESS"/>
</dbReference>
<dbReference type="InParanoid" id="A0A6N7EWH5"/>
<dbReference type="Pfam" id="PF00582">
    <property type="entry name" value="Usp"/>
    <property type="match status" value="2"/>
</dbReference>
<dbReference type="PANTHER" id="PTHR46268">
    <property type="entry name" value="STRESS RESPONSE PROTEIN NHAX"/>
    <property type="match status" value="1"/>
</dbReference>
<comment type="similarity">
    <text evidence="1">Belongs to the universal stress protein A family.</text>
</comment>
<dbReference type="SUPFAM" id="SSF52402">
    <property type="entry name" value="Adenine nucleotide alpha hydrolases-like"/>
    <property type="match status" value="2"/>
</dbReference>
<evidence type="ECO:0000256" key="1">
    <source>
        <dbReference type="ARBA" id="ARBA00008791"/>
    </source>
</evidence>
<evidence type="ECO:0000313" key="4">
    <source>
        <dbReference type="Proteomes" id="UP000471298"/>
    </source>
</evidence>
<protein>
    <submittedName>
        <fullName evidence="3">Universal stress protein</fullName>
    </submittedName>
</protein>
<feature type="domain" description="UspA" evidence="2">
    <location>
        <begin position="2"/>
        <end position="156"/>
    </location>
</feature>
<name>A0A6N7EWH5_9GAMM</name>
<evidence type="ECO:0000313" key="3">
    <source>
        <dbReference type="EMBL" id="MPV86263.1"/>
    </source>
</evidence>
<reference evidence="3 4" key="1">
    <citation type="submission" date="2019-10" db="EMBL/GenBank/DDBJ databases">
        <title>Cardiobacteriales fam. a chemoheterotrophic member of the order Cardiobacteriales, and proposal of Cardiobacteriales fam. nov.</title>
        <authorList>
            <person name="Wang C."/>
        </authorList>
    </citation>
    <scope>NUCLEOTIDE SEQUENCE [LARGE SCALE GENOMIC DNA]</scope>
    <source>
        <strain evidence="3 4">ML27</strain>
    </source>
</reference>
<dbReference type="Proteomes" id="UP000471298">
    <property type="component" value="Unassembled WGS sequence"/>
</dbReference>
<dbReference type="CDD" id="cd00293">
    <property type="entry name" value="USP-like"/>
    <property type="match status" value="2"/>
</dbReference>
<evidence type="ECO:0000259" key="2">
    <source>
        <dbReference type="Pfam" id="PF00582"/>
    </source>
</evidence>
<dbReference type="PANTHER" id="PTHR46268:SF6">
    <property type="entry name" value="UNIVERSAL STRESS PROTEIN UP12"/>
    <property type="match status" value="1"/>
</dbReference>
<dbReference type="RefSeq" id="WP_152810262.1">
    <property type="nucleotide sequence ID" value="NZ_WHNW01000005.1"/>
</dbReference>
<comment type="caution">
    <text evidence="3">The sequence shown here is derived from an EMBL/GenBank/DDBJ whole genome shotgun (WGS) entry which is preliminary data.</text>
</comment>
<dbReference type="EMBL" id="WHNW01000005">
    <property type="protein sequence ID" value="MPV86263.1"/>
    <property type="molecule type" value="Genomic_DNA"/>
</dbReference>
<gene>
    <name evidence="3" type="ORF">GCU85_05910</name>
</gene>